<keyword evidence="2" id="KW-1133">Transmembrane helix</keyword>
<dbReference type="EMBL" id="NGJK01000081">
    <property type="protein sequence ID" value="RAP02618.1"/>
    <property type="molecule type" value="Genomic_DNA"/>
</dbReference>
<keyword evidence="2" id="KW-0472">Membrane</keyword>
<dbReference type="OMA" id="QSEANQW"/>
<protein>
    <recommendedName>
        <fullName evidence="3">YdbS-like PH domain-containing protein</fullName>
    </recommendedName>
</protein>
<dbReference type="GeneID" id="25392686"/>
<feature type="domain" description="YdbS-like PH" evidence="3">
    <location>
        <begin position="107"/>
        <end position="181"/>
    </location>
</feature>
<dbReference type="InterPro" id="IPR005182">
    <property type="entry name" value="YdbS-like_PH"/>
</dbReference>
<reference evidence="4 5" key="1">
    <citation type="submission" date="2017-05" db="EMBL/GenBank/DDBJ databases">
        <title>Host range expansion of the Methanosphaera genus to humans and monogastric animals involves recent and extensive reduction in genome content.</title>
        <authorList>
            <person name="Hoedt E.C."/>
            <person name="Volmer J.G."/>
            <person name="Parks D.H."/>
            <person name="Rosewarne C.P."/>
            <person name="Denman S.E."/>
            <person name="Mcsweeney C.S."/>
            <person name="O Cuiv P."/>
            <person name="Hugenholtz P."/>
            <person name="Tyson G.W."/>
            <person name="Morrison M."/>
        </authorList>
    </citation>
    <scope>NUCLEOTIDE SEQUENCE [LARGE SCALE GENOMIC DNA]</scope>
    <source>
        <strain evidence="4 5">PA5</strain>
    </source>
</reference>
<proteinExistence type="predicted"/>
<feature type="region of interest" description="Disordered" evidence="1">
    <location>
        <begin position="244"/>
        <end position="265"/>
    </location>
</feature>
<name>A0A328Q7Y4_9EURY</name>
<accession>A0A328Q7Y4</accession>
<evidence type="ECO:0000313" key="4">
    <source>
        <dbReference type="EMBL" id="RAP02618.1"/>
    </source>
</evidence>
<dbReference type="PANTHER" id="PTHR37938">
    <property type="entry name" value="BLL0215 PROTEIN"/>
    <property type="match status" value="1"/>
</dbReference>
<sequence>MMPKPNQSRQNKYNTYDNRPSNSEHVLLETRPNILLYSDNFVLKIVVLFLLVFLFAPLITVFYGIQSNLLTTFQINLENMTFIMELILIFCILIVIIKIGLDVLDWNYTLYTLTEQRVIIRRGFFHKEKIAMSYSKIQDIEVSQSIIERILNCGNMIIYGGHDNSETILDAVPNPSKVEDIVMNKISNVQSDSYRGYSNFNSTYDPRFNKYNTQSNNYQQDYQYDNYNQNFDNQRDYRGIQEENTKTSKWKQMMGDKKKSKRELDEIINKHQNRFKKYK</sequence>
<feature type="compositionally biased region" description="Basic and acidic residues" evidence="1">
    <location>
        <begin position="254"/>
        <end position="265"/>
    </location>
</feature>
<gene>
    <name evidence="4" type="ORF">CA615_06570</name>
</gene>
<dbReference type="Pfam" id="PF03703">
    <property type="entry name" value="bPH_2"/>
    <property type="match status" value="1"/>
</dbReference>
<dbReference type="AlphaFoldDB" id="A0A328Q7Y4"/>
<feature type="transmembrane region" description="Helical" evidence="2">
    <location>
        <begin position="41"/>
        <end position="65"/>
    </location>
</feature>
<evidence type="ECO:0000256" key="1">
    <source>
        <dbReference type="SAM" id="MobiDB-lite"/>
    </source>
</evidence>
<comment type="caution">
    <text evidence="4">The sequence shown here is derived from an EMBL/GenBank/DDBJ whole genome shotgun (WGS) entry which is preliminary data.</text>
</comment>
<evidence type="ECO:0000259" key="3">
    <source>
        <dbReference type="Pfam" id="PF03703"/>
    </source>
</evidence>
<keyword evidence="2" id="KW-0812">Transmembrane</keyword>
<feature type="transmembrane region" description="Helical" evidence="2">
    <location>
        <begin position="80"/>
        <end position="101"/>
    </location>
</feature>
<evidence type="ECO:0000256" key="2">
    <source>
        <dbReference type="SAM" id="Phobius"/>
    </source>
</evidence>
<dbReference type="PANTHER" id="PTHR37938:SF1">
    <property type="entry name" value="BLL0215 PROTEIN"/>
    <property type="match status" value="1"/>
</dbReference>
<organism evidence="4 5">
    <name type="scientific">Methanosphaera stadtmanae</name>
    <dbReference type="NCBI Taxonomy" id="2317"/>
    <lineage>
        <taxon>Archaea</taxon>
        <taxon>Methanobacteriati</taxon>
        <taxon>Methanobacteriota</taxon>
        <taxon>Methanomada group</taxon>
        <taxon>Methanobacteria</taxon>
        <taxon>Methanobacteriales</taxon>
        <taxon>Methanobacteriaceae</taxon>
        <taxon>Methanosphaera</taxon>
    </lineage>
</organism>
<dbReference type="Proteomes" id="UP000248557">
    <property type="component" value="Unassembled WGS sequence"/>
</dbReference>
<evidence type="ECO:0000313" key="5">
    <source>
        <dbReference type="Proteomes" id="UP000248557"/>
    </source>
</evidence>
<dbReference type="RefSeq" id="WP_011406897.1">
    <property type="nucleotide sequence ID" value="NZ_LR698975.1"/>
</dbReference>